<reference evidence="3 4" key="1">
    <citation type="submission" date="2020-08" db="EMBL/GenBank/DDBJ databases">
        <title>Genomic Encyclopedia of Type Strains, Phase IV (KMG-IV): sequencing the most valuable type-strain genomes for metagenomic binning, comparative biology and taxonomic classification.</title>
        <authorList>
            <person name="Goeker M."/>
        </authorList>
    </citation>
    <scope>NUCLEOTIDE SEQUENCE [LARGE SCALE GENOMIC DNA]</scope>
    <source>
        <strain evidence="3 4">DSM 19512</strain>
    </source>
</reference>
<dbReference type="Proteomes" id="UP000538670">
    <property type="component" value="Unassembled WGS sequence"/>
</dbReference>
<feature type="chain" id="PRO_5031245965" evidence="2">
    <location>
        <begin position="19"/>
        <end position="570"/>
    </location>
</feature>
<keyword evidence="2" id="KW-0732">Signal</keyword>
<dbReference type="GO" id="GO:0098046">
    <property type="term" value="C:type V protein secretion system complex"/>
    <property type="evidence" value="ECO:0007669"/>
    <property type="project" value="TreeGrafter"/>
</dbReference>
<evidence type="ECO:0000313" key="4">
    <source>
        <dbReference type="Proteomes" id="UP000538670"/>
    </source>
</evidence>
<feature type="compositionally biased region" description="Polar residues" evidence="1">
    <location>
        <begin position="21"/>
        <end position="30"/>
    </location>
</feature>
<sequence>MKMLGGLVALTLPATAMAQVTTPQLPTRQEVTPPAPQPRTESTARVDAQGAVPVSNCPFDESTLRLTIRSVAFSRPDGSPLQPQIAEALAGLEAPQGDQPIKVICDVRDAANAALRRGGWIASVQIPAQEINDGVLRLQVVTARIVDVRVRGEAGRYEALLRRRIDALKAMDPLNEREAERLLLLTGDLPGLDVALSLRPSGGERGTVIGDLTVSSRRFALYANAQNYNARQLGRETLYARGEIYGLTGLSDLTYLGLSSTADFKEQQIVQGGHVFQLNDSGTSFGIRGTYAWSRPDLGSLDLRTNTLITGFDVTQPLIRSLRANARARGGFDFIDQVSRVGSGDRSVTLTRDRLRVLFVGLDADRQFLDRNGNVWLALAASGEVRKGLGILNASERGFQSGQLTSRLDGSAEAWVVRGVMDATLNLGPIFSIAGIGQVQWADRPLLNYEEFALGSLTIGRGYDPGSNSGDRALGGRAELRADLPVVSGLGTQFYGFYDHLYLRNLDRTAIEGPRNFNSVGGGIRLSLPNRLVLDVAYAKPLDRALLLDRQRPTDRVLVSLTMQLRDAAR</sequence>
<feature type="region of interest" description="Disordered" evidence="1">
    <location>
        <begin position="21"/>
        <end position="47"/>
    </location>
</feature>
<evidence type="ECO:0000256" key="2">
    <source>
        <dbReference type="SAM" id="SignalP"/>
    </source>
</evidence>
<dbReference type="GO" id="GO:0046819">
    <property type="term" value="P:protein secretion by the type V secretion system"/>
    <property type="evidence" value="ECO:0007669"/>
    <property type="project" value="TreeGrafter"/>
</dbReference>
<evidence type="ECO:0000256" key="1">
    <source>
        <dbReference type="SAM" id="MobiDB-lite"/>
    </source>
</evidence>
<proteinExistence type="predicted"/>
<dbReference type="EMBL" id="JACIDH010000022">
    <property type="protein sequence ID" value="MBB3880835.1"/>
    <property type="molecule type" value="Genomic_DNA"/>
</dbReference>
<comment type="caution">
    <text evidence="3">The sequence shown here is derived from an EMBL/GenBank/DDBJ whole genome shotgun (WGS) entry which is preliminary data.</text>
</comment>
<dbReference type="AlphaFoldDB" id="A0A7W6ADG2"/>
<dbReference type="InterPro" id="IPR051544">
    <property type="entry name" value="TPS_OM_transporter"/>
</dbReference>
<protein>
    <submittedName>
        <fullName evidence="3">Hemolysin activation/secretion protein</fullName>
    </submittedName>
</protein>
<feature type="signal peptide" evidence="2">
    <location>
        <begin position="1"/>
        <end position="18"/>
    </location>
</feature>
<gene>
    <name evidence="3" type="ORF">GGR48_003286</name>
</gene>
<dbReference type="PANTHER" id="PTHR34597">
    <property type="entry name" value="SLR1661 PROTEIN"/>
    <property type="match status" value="1"/>
</dbReference>
<organism evidence="3 4">
    <name type="scientific">Sphingomonas pseudosanguinis</name>
    <dbReference type="NCBI Taxonomy" id="413712"/>
    <lineage>
        <taxon>Bacteria</taxon>
        <taxon>Pseudomonadati</taxon>
        <taxon>Pseudomonadota</taxon>
        <taxon>Alphaproteobacteria</taxon>
        <taxon>Sphingomonadales</taxon>
        <taxon>Sphingomonadaceae</taxon>
        <taxon>Sphingomonas</taxon>
    </lineage>
</organism>
<dbReference type="PANTHER" id="PTHR34597:SF3">
    <property type="entry name" value="OUTER MEMBRANE TRANSPORTER CDIB"/>
    <property type="match status" value="1"/>
</dbReference>
<dbReference type="RefSeq" id="WP_206362420.1">
    <property type="nucleotide sequence ID" value="NZ_JACIDH010000022.1"/>
</dbReference>
<keyword evidence="4" id="KW-1185">Reference proteome</keyword>
<name>A0A7W6ADG2_9SPHN</name>
<dbReference type="GO" id="GO:0008320">
    <property type="term" value="F:protein transmembrane transporter activity"/>
    <property type="evidence" value="ECO:0007669"/>
    <property type="project" value="TreeGrafter"/>
</dbReference>
<accession>A0A7W6ADG2</accession>
<dbReference type="Gene3D" id="2.40.160.50">
    <property type="entry name" value="membrane protein fhac: a member of the omp85/tpsb transporter family"/>
    <property type="match status" value="1"/>
</dbReference>
<evidence type="ECO:0000313" key="3">
    <source>
        <dbReference type="EMBL" id="MBB3880835.1"/>
    </source>
</evidence>